<organism evidence="2 3">
    <name type="scientific">Colletotrichum spaethianum</name>
    <dbReference type="NCBI Taxonomy" id="700344"/>
    <lineage>
        <taxon>Eukaryota</taxon>
        <taxon>Fungi</taxon>
        <taxon>Dikarya</taxon>
        <taxon>Ascomycota</taxon>
        <taxon>Pezizomycotina</taxon>
        <taxon>Sordariomycetes</taxon>
        <taxon>Hypocreomycetidae</taxon>
        <taxon>Glomerellales</taxon>
        <taxon>Glomerellaceae</taxon>
        <taxon>Colletotrichum</taxon>
        <taxon>Colletotrichum spaethianum species complex</taxon>
    </lineage>
</organism>
<protein>
    <submittedName>
        <fullName evidence="2">Uncharacterized protein</fullName>
    </submittedName>
</protein>
<gene>
    <name evidence="2" type="ORF">ColSpa_06392</name>
</gene>
<dbReference type="AlphaFoldDB" id="A0AA37LCP0"/>
<reference evidence="2 3" key="1">
    <citation type="submission" date="2022-03" db="EMBL/GenBank/DDBJ databases">
        <title>Genome data of Colletotrichum spp.</title>
        <authorList>
            <person name="Utami Y.D."/>
            <person name="Hiruma K."/>
        </authorList>
    </citation>
    <scope>NUCLEOTIDE SEQUENCE [LARGE SCALE GENOMIC DNA]</scope>
    <source>
        <strain evidence="2 3">MAFF 239500</strain>
    </source>
</reference>
<evidence type="ECO:0000313" key="2">
    <source>
        <dbReference type="EMBL" id="GKT46211.1"/>
    </source>
</evidence>
<dbReference type="GeneID" id="73327194"/>
<accession>A0AA37LCP0</accession>
<keyword evidence="3" id="KW-1185">Reference proteome</keyword>
<evidence type="ECO:0000256" key="1">
    <source>
        <dbReference type="SAM" id="MobiDB-lite"/>
    </source>
</evidence>
<dbReference type="Proteomes" id="UP001055115">
    <property type="component" value="Unassembled WGS sequence"/>
</dbReference>
<sequence length="117" mass="13062">MTAITMMMGRRRRRDAPVTAYQGHRLLGQMTTATMMTVGVCKQEYIDATDDYLVTREIRRNDPPNPPNPPDPTNPKPPDNPKPPTNPRPPDNPKPNPNPPDPNPRPPSNSNDDDDGE</sequence>
<dbReference type="RefSeq" id="XP_049128561.1">
    <property type="nucleotide sequence ID" value="XM_049272604.1"/>
</dbReference>
<evidence type="ECO:0000313" key="3">
    <source>
        <dbReference type="Proteomes" id="UP001055115"/>
    </source>
</evidence>
<feature type="region of interest" description="Disordered" evidence="1">
    <location>
        <begin position="52"/>
        <end position="117"/>
    </location>
</feature>
<feature type="compositionally biased region" description="Pro residues" evidence="1">
    <location>
        <begin position="63"/>
        <end position="107"/>
    </location>
</feature>
<comment type="caution">
    <text evidence="2">The sequence shown here is derived from an EMBL/GenBank/DDBJ whole genome shotgun (WGS) entry which is preliminary data.</text>
</comment>
<proteinExistence type="predicted"/>
<dbReference type="EMBL" id="BQXU01000015">
    <property type="protein sequence ID" value="GKT46211.1"/>
    <property type="molecule type" value="Genomic_DNA"/>
</dbReference>
<feature type="compositionally biased region" description="Basic and acidic residues" evidence="1">
    <location>
        <begin position="53"/>
        <end position="62"/>
    </location>
</feature>
<name>A0AA37LCP0_9PEZI</name>